<comment type="caution">
    <text evidence="2">The sequence shown here is derived from an EMBL/GenBank/DDBJ whole genome shotgun (WGS) entry which is preliminary data.</text>
</comment>
<gene>
    <name evidence="2" type="ORF">Tco_0939893</name>
</gene>
<feature type="compositionally biased region" description="Basic and acidic residues" evidence="1">
    <location>
        <begin position="112"/>
        <end position="137"/>
    </location>
</feature>
<feature type="compositionally biased region" description="Basic and acidic residues" evidence="1">
    <location>
        <begin position="473"/>
        <end position="483"/>
    </location>
</feature>
<evidence type="ECO:0000313" key="3">
    <source>
        <dbReference type="Proteomes" id="UP001151760"/>
    </source>
</evidence>
<feature type="compositionally biased region" description="Basic and acidic residues" evidence="1">
    <location>
        <begin position="94"/>
        <end position="105"/>
    </location>
</feature>
<protein>
    <recommendedName>
        <fullName evidence="4">Reverse transcriptase domain-containing protein</fullName>
    </recommendedName>
</protein>
<accession>A0ABQ5DM88</accession>
<name>A0ABQ5DM88_9ASTR</name>
<feature type="region of interest" description="Disordered" evidence="1">
    <location>
        <begin position="472"/>
        <end position="504"/>
    </location>
</feature>
<evidence type="ECO:0000256" key="1">
    <source>
        <dbReference type="SAM" id="MobiDB-lite"/>
    </source>
</evidence>
<reference evidence="2" key="1">
    <citation type="journal article" date="2022" name="Int. J. Mol. Sci.">
        <title>Draft Genome of Tanacetum Coccineum: Genomic Comparison of Closely Related Tanacetum-Family Plants.</title>
        <authorList>
            <person name="Yamashiro T."/>
            <person name="Shiraishi A."/>
            <person name="Nakayama K."/>
            <person name="Satake H."/>
        </authorList>
    </citation>
    <scope>NUCLEOTIDE SEQUENCE</scope>
</reference>
<feature type="compositionally biased region" description="Polar residues" evidence="1">
    <location>
        <begin position="350"/>
        <end position="372"/>
    </location>
</feature>
<feature type="region of interest" description="Disordered" evidence="1">
    <location>
        <begin position="330"/>
        <end position="375"/>
    </location>
</feature>
<feature type="region of interest" description="Disordered" evidence="1">
    <location>
        <begin position="91"/>
        <end position="143"/>
    </location>
</feature>
<proteinExistence type="predicted"/>
<evidence type="ECO:0000313" key="2">
    <source>
        <dbReference type="EMBL" id="GJT40028.1"/>
    </source>
</evidence>
<dbReference type="Proteomes" id="UP001151760">
    <property type="component" value="Unassembled WGS sequence"/>
</dbReference>
<sequence>MPPLGFSTPPQIPNIITSERLPMNTTVFAATTPENTPSVYRASTSANPNPMISHAFVEANYEVLKSLLRERRRQIRNEDLRSGLEYFNEDYDGEREMKPRPEPNREATPTLRLREGRREGRNTEGSRPSETKTRENGNKGVNLPPLLAVHLGRNESGQPLQSSLTSVHGGHPTFRLNIEWESLTSLTVAFSPHQRSNNLVIPSSLYTPTGLMPIHVNPYSQPSTGIVNGQPLNFPFQTQIGNPLAGGISAYHSQGGRTSMQEMESWEKEWNEEGSQKTPPKKQKGVFSSYAVAEEKVVVNDKYLEQTITFEKQISKHFKGRLQDLLRANANQKKKGSGPGRAAVPLLQRSGGTNKGRNLTKGQASDMGSQPSHGKGPYVTRKMPFGLQNAGANIPIDSMSEEKMLADIKETFEKFLSINMKLNPKKCLGVRRIPSKCPQWKNSTALPTAFPIRKGGRRKVPSILQSTQNFCPRAHDTDTRRSSDNVPDNFGREHKTRKAHTGTSTYSQKVAKIFSGTYGNSPNQFTYKDKHNKTKKSRRVAKWAIELGEHDIAFQKRGDETPKDFLTEVPPGDNNKEIEDMPNIKLKKTELSCEWNL</sequence>
<organism evidence="2 3">
    <name type="scientific">Tanacetum coccineum</name>
    <dbReference type="NCBI Taxonomy" id="301880"/>
    <lineage>
        <taxon>Eukaryota</taxon>
        <taxon>Viridiplantae</taxon>
        <taxon>Streptophyta</taxon>
        <taxon>Embryophyta</taxon>
        <taxon>Tracheophyta</taxon>
        <taxon>Spermatophyta</taxon>
        <taxon>Magnoliopsida</taxon>
        <taxon>eudicotyledons</taxon>
        <taxon>Gunneridae</taxon>
        <taxon>Pentapetalae</taxon>
        <taxon>asterids</taxon>
        <taxon>campanulids</taxon>
        <taxon>Asterales</taxon>
        <taxon>Asteraceae</taxon>
        <taxon>Asteroideae</taxon>
        <taxon>Anthemideae</taxon>
        <taxon>Anthemidinae</taxon>
        <taxon>Tanacetum</taxon>
    </lineage>
</organism>
<keyword evidence="3" id="KW-1185">Reference proteome</keyword>
<reference evidence="2" key="2">
    <citation type="submission" date="2022-01" db="EMBL/GenBank/DDBJ databases">
        <authorList>
            <person name="Yamashiro T."/>
            <person name="Shiraishi A."/>
            <person name="Satake H."/>
            <person name="Nakayama K."/>
        </authorList>
    </citation>
    <scope>NUCLEOTIDE SEQUENCE</scope>
</reference>
<evidence type="ECO:0008006" key="4">
    <source>
        <dbReference type="Google" id="ProtNLM"/>
    </source>
</evidence>
<dbReference type="EMBL" id="BQNB010015437">
    <property type="protein sequence ID" value="GJT40028.1"/>
    <property type="molecule type" value="Genomic_DNA"/>
</dbReference>